<evidence type="ECO:0000256" key="4">
    <source>
        <dbReference type="ARBA" id="ARBA00022691"/>
    </source>
</evidence>
<dbReference type="InterPro" id="IPR007197">
    <property type="entry name" value="rSAM"/>
</dbReference>
<organism evidence="10 11">
    <name type="scientific">Candidatus Nomurabacteria bacterium GW2011_GWA2_40_9</name>
    <dbReference type="NCBI Taxonomy" id="1618734"/>
    <lineage>
        <taxon>Bacteria</taxon>
        <taxon>Candidatus Nomuraibacteriota</taxon>
    </lineage>
</organism>
<evidence type="ECO:0000256" key="7">
    <source>
        <dbReference type="ARBA" id="ARBA00023014"/>
    </source>
</evidence>
<feature type="domain" description="Radical SAM core" evidence="9">
    <location>
        <begin position="199"/>
        <end position="426"/>
    </location>
</feature>
<proteinExistence type="predicted"/>
<dbReference type="InterPro" id="IPR051198">
    <property type="entry name" value="BchE-like"/>
</dbReference>
<evidence type="ECO:0000259" key="8">
    <source>
        <dbReference type="PROSITE" id="PS51332"/>
    </source>
</evidence>
<dbReference type="GO" id="GO:0051539">
    <property type="term" value="F:4 iron, 4 sulfur cluster binding"/>
    <property type="evidence" value="ECO:0007669"/>
    <property type="project" value="UniProtKB-KW"/>
</dbReference>
<dbReference type="SFLD" id="SFLDG01123">
    <property type="entry name" value="methyltransferase_(Class_B)"/>
    <property type="match status" value="1"/>
</dbReference>
<dbReference type="Gene3D" id="3.80.30.20">
    <property type="entry name" value="tm_1862 like domain"/>
    <property type="match status" value="1"/>
</dbReference>
<dbReference type="CDD" id="cd01335">
    <property type="entry name" value="Radical_SAM"/>
    <property type="match status" value="1"/>
</dbReference>
<dbReference type="PANTHER" id="PTHR43409">
    <property type="entry name" value="ANAEROBIC MAGNESIUM-PROTOPORPHYRIN IX MONOMETHYL ESTER CYCLASE-RELATED"/>
    <property type="match status" value="1"/>
</dbReference>
<dbReference type="SMART" id="SM00729">
    <property type="entry name" value="Elp3"/>
    <property type="match status" value="1"/>
</dbReference>
<evidence type="ECO:0000259" key="9">
    <source>
        <dbReference type="PROSITE" id="PS51918"/>
    </source>
</evidence>
<dbReference type="Proteomes" id="UP000034749">
    <property type="component" value="Unassembled WGS sequence"/>
</dbReference>
<gene>
    <name evidence="10" type="ORF">UU24_C0015G0008</name>
</gene>
<keyword evidence="3" id="KW-0808">Transferase</keyword>
<keyword evidence="2" id="KW-0489">Methyltransferase</keyword>
<dbReference type="GO" id="GO:0031419">
    <property type="term" value="F:cobalamin binding"/>
    <property type="evidence" value="ECO:0007669"/>
    <property type="project" value="InterPro"/>
</dbReference>
<protein>
    <submittedName>
        <fullName evidence="10">Radical SAM domain protein</fullName>
    </submittedName>
</protein>
<dbReference type="PANTHER" id="PTHR43409:SF7">
    <property type="entry name" value="BLL1977 PROTEIN"/>
    <property type="match status" value="1"/>
</dbReference>
<dbReference type="Pfam" id="PF02310">
    <property type="entry name" value="B12-binding"/>
    <property type="match status" value="1"/>
</dbReference>
<evidence type="ECO:0000313" key="10">
    <source>
        <dbReference type="EMBL" id="KKR79168.1"/>
    </source>
</evidence>
<evidence type="ECO:0000256" key="1">
    <source>
        <dbReference type="ARBA" id="ARBA00001966"/>
    </source>
</evidence>
<evidence type="ECO:0000256" key="6">
    <source>
        <dbReference type="ARBA" id="ARBA00023004"/>
    </source>
</evidence>
<dbReference type="Gene3D" id="3.40.50.280">
    <property type="entry name" value="Cobalamin-binding domain"/>
    <property type="match status" value="1"/>
</dbReference>
<comment type="cofactor">
    <cofactor evidence="1">
        <name>[4Fe-4S] cluster</name>
        <dbReference type="ChEBI" id="CHEBI:49883"/>
    </cofactor>
</comment>
<dbReference type="CDD" id="cd02068">
    <property type="entry name" value="radical_SAM_B12_BD"/>
    <property type="match status" value="1"/>
</dbReference>
<dbReference type="SUPFAM" id="SSF102114">
    <property type="entry name" value="Radical SAM enzymes"/>
    <property type="match status" value="1"/>
</dbReference>
<dbReference type="PROSITE" id="PS51918">
    <property type="entry name" value="RADICAL_SAM"/>
    <property type="match status" value="1"/>
</dbReference>
<keyword evidence="7" id="KW-0411">Iron-sulfur</keyword>
<dbReference type="SFLD" id="SFLDG01082">
    <property type="entry name" value="B12-binding_domain_containing"/>
    <property type="match status" value="1"/>
</dbReference>
<evidence type="ECO:0000256" key="3">
    <source>
        <dbReference type="ARBA" id="ARBA00022679"/>
    </source>
</evidence>
<dbReference type="InterPro" id="IPR036724">
    <property type="entry name" value="Cobalamin-bd_sf"/>
</dbReference>
<dbReference type="GO" id="GO:0003824">
    <property type="term" value="F:catalytic activity"/>
    <property type="evidence" value="ECO:0007669"/>
    <property type="project" value="InterPro"/>
</dbReference>
<keyword evidence="5" id="KW-0479">Metal-binding</keyword>
<dbReference type="EMBL" id="LBZW01000015">
    <property type="protein sequence ID" value="KKR79168.1"/>
    <property type="molecule type" value="Genomic_DNA"/>
</dbReference>
<dbReference type="Pfam" id="PF04055">
    <property type="entry name" value="Radical_SAM"/>
    <property type="match status" value="1"/>
</dbReference>
<comment type="caution">
    <text evidence="10">The sequence shown here is derived from an EMBL/GenBank/DDBJ whole genome shotgun (WGS) entry which is preliminary data.</text>
</comment>
<evidence type="ECO:0000256" key="5">
    <source>
        <dbReference type="ARBA" id="ARBA00022723"/>
    </source>
</evidence>
<accession>A0A0G0TQC3</accession>
<dbReference type="AlphaFoldDB" id="A0A0G0TQC3"/>
<dbReference type="InterPro" id="IPR058240">
    <property type="entry name" value="rSAM_sf"/>
</dbReference>
<evidence type="ECO:0000256" key="2">
    <source>
        <dbReference type="ARBA" id="ARBA00022603"/>
    </source>
</evidence>
<feature type="domain" description="B12-binding" evidence="8">
    <location>
        <begin position="18"/>
        <end position="149"/>
    </location>
</feature>
<dbReference type="InterPro" id="IPR006158">
    <property type="entry name" value="Cobalamin-bd"/>
</dbReference>
<dbReference type="SFLD" id="SFLDS00029">
    <property type="entry name" value="Radical_SAM"/>
    <property type="match status" value="1"/>
</dbReference>
<dbReference type="GO" id="GO:0046872">
    <property type="term" value="F:metal ion binding"/>
    <property type="evidence" value="ECO:0007669"/>
    <property type="project" value="UniProtKB-KW"/>
</dbReference>
<dbReference type="PROSITE" id="PS51332">
    <property type="entry name" value="B12_BINDING"/>
    <property type="match status" value="1"/>
</dbReference>
<keyword evidence="4" id="KW-0949">S-adenosyl-L-methionine</keyword>
<name>A0A0G0TQC3_9BACT</name>
<reference evidence="10 11" key="1">
    <citation type="journal article" date="2015" name="Nature">
        <title>rRNA introns, odd ribosomes, and small enigmatic genomes across a large radiation of phyla.</title>
        <authorList>
            <person name="Brown C.T."/>
            <person name="Hug L.A."/>
            <person name="Thomas B.C."/>
            <person name="Sharon I."/>
            <person name="Castelle C.J."/>
            <person name="Singh A."/>
            <person name="Wilkins M.J."/>
            <person name="Williams K.H."/>
            <person name="Banfield J.F."/>
        </authorList>
    </citation>
    <scope>NUCLEOTIDE SEQUENCE [LARGE SCALE GENOMIC DNA]</scope>
</reference>
<dbReference type="SUPFAM" id="SSF52242">
    <property type="entry name" value="Cobalamin (vitamin B12)-binding domain"/>
    <property type="match status" value="1"/>
</dbReference>
<dbReference type="InterPro" id="IPR034466">
    <property type="entry name" value="Methyltransferase_Class_B"/>
</dbReference>
<dbReference type="InterPro" id="IPR006638">
    <property type="entry name" value="Elp3/MiaA/NifB-like_rSAM"/>
</dbReference>
<sequence>MSIKKILLVNPPQTLEERYGKAFSKIGALLPPIGLMYIAAMLEEKGYEARIVDTQLKNLNIEQAAEECTRIKPDLIGISCMTSNFAKSLALCSKLKEKMDVPIMIGGPHATIAPEDILKNKYVDFVVRGEGEDSTAELANALNSGKIKSLYSIEGIGFKDNGKIVLTKQRTLMKDIDMLPFPARHLVKLKEYRPSPPHYKRLPTTTMLTSRGCPYGCTFCSNPIWGRSHRQRSVENVIKEIKYLIREYGIRDINFWDDIFGINKKWLYEFCDAIKKEKIDITWHCEFRANLADKETLKRMADAGCWAIFYGFESMDQEILDAINKMITPEQIRNAIKWTKDAGIEVRANFILGLPNETPAKARKMVRELTKMNPDYVKFNILTPYPSTELYNQISSGRWGEMTGEFNKLTGYFPTFRPLGYKNLGEVQKMRQWAYRKYYLRPGFILYKLSRIKSYDDLVRHIRGAMAILSL</sequence>
<evidence type="ECO:0000313" key="11">
    <source>
        <dbReference type="Proteomes" id="UP000034749"/>
    </source>
</evidence>
<dbReference type="InterPro" id="IPR023404">
    <property type="entry name" value="rSAM_horseshoe"/>
</dbReference>
<keyword evidence="6" id="KW-0408">Iron</keyword>